<name>A0A1G1XQL9_9BACT</name>
<keyword evidence="1" id="KW-0472">Membrane</keyword>
<sequence length="553" mass="65284">MTLNQILKSIDKKEWKFVLIISAVLIIITTIPFLYGYLNAPPGHFFYGYHSLTPGDFPVYFSYINQIKAGAFSLKNYFTSESQTSSIFNIFWLIIGSLARLFNLPASFAFQIVRILLIPVFCLTFYIFASYFFQEKIKRKITMIFAAFCSGLGAYFVVSLDKLFPVDQFNDNYKWPIDLWVPESNIFLSLYHSPLLIASLICLICFFLLMLLAWENNKYQYSLVAGLIGLIWFNFHPYYAPYSYIILFIFLLILLWRQKKIKYLYHYLLAVCLSLPAVFYHYYKIKTDYMVGLRAMQNQTKSPEFFYILIGFGFLFLLALLGICKLFKDKEIFKNEKMQFLLIWLGTVFALLYAPIFFQRRFLEGLQLPMIFLALIGLYYLKELLEQRAKKLFNFFRSNIIIALYLFLILFCLTNIFNLTRDFYYFSKRFDIFYLPNEFITSLNWLAADNKENKIILTSQFTGNLIPGLVNQRVYLGHGDETLDFANKQVQVNNFLSNNLNAEQEKTLIKANNIGYLFLTDLERRFYQAEDKKYWQEVLQEGEIEIYKFSEAN</sequence>
<evidence type="ECO:0008006" key="4">
    <source>
        <dbReference type="Google" id="ProtNLM"/>
    </source>
</evidence>
<dbReference type="AlphaFoldDB" id="A0A1G1XQL9"/>
<keyword evidence="1" id="KW-0812">Transmembrane</keyword>
<feature type="transmembrane region" description="Helical" evidence="1">
    <location>
        <begin position="141"/>
        <end position="158"/>
    </location>
</feature>
<proteinExistence type="predicted"/>
<feature type="transmembrane region" description="Helical" evidence="1">
    <location>
        <begin position="241"/>
        <end position="257"/>
    </location>
</feature>
<accession>A0A1G1XQL9</accession>
<evidence type="ECO:0000256" key="1">
    <source>
        <dbReference type="SAM" id="Phobius"/>
    </source>
</evidence>
<dbReference type="Proteomes" id="UP000176260">
    <property type="component" value="Unassembled WGS sequence"/>
</dbReference>
<feature type="transmembrane region" description="Helical" evidence="1">
    <location>
        <begin position="362"/>
        <end position="381"/>
    </location>
</feature>
<evidence type="ECO:0000313" key="3">
    <source>
        <dbReference type="Proteomes" id="UP000176260"/>
    </source>
</evidence>
<feature type="transmembrane region" description="Helical" evidence="1">
    <location>
        <begin position="402"/>
        <end position="420"/>
    </location>
</feature>
<protein>
    <recommendedName>
        <fullName evidence="4">Glycosyltransferase RgtA/B/C/D-like domain-containing protein</fullName>
    </recommendedName>
</protein>
<gene>
    <name evidence="2" type="ORF">A2Y67_04445</name>
</gene>
<evidence type="ECO:0000313" key="2">
    <source>
        <dbReference type="EMBL" id="OGY42271.1"/>
    </source>
</evidence>
<organism evidence="2 3">
    <name type="scientific">Candidatus Buchananbacteria bacterium RBG_13_39_9</name>
    <dbReference type="NCBI Taxonomy" id="1797531"/>
    <lineage>
        <taxon>Bacteria</taxon>
        <taxon>Candidatus Buchananiibacteriota</taxon>
    </lineage>
</organism>
<feature type="transmembrane region" description="Helical" evidence="1">
    <location>
        <begin position="305"/>
        <end position="327"/>
    </location>
</feature>
<dbReference type="EMBL" id="MHIA01000015">
    <property type="protein sequence ID" value="OGY42271.1"/>
    <property type="molecule type" value="Genomic_DNA"/>
</dbReference>
<feature type="transmembrane region" description="Helical" evidence="1">
    <location>
        <begin position="219"/>
        <end position="235"/>
    </location>
</feature>
<keyword evidence="1" id="KW-1133">Transmembrane helix</keyword>
<comment type="caution">
    <text evidence="2">The sequence shown here is derived from an EMBL/GenBank/DDBJ whole genome shotgun (WGS) entry which is preliminary data.</text>
</comment>
<feature type="transmembrane region" description="Helical" evidence="1">
    <location>
        <begin position="190"/>
        <end position="212"/>
    </location>
</feature>
<feature type="transmembrane region" description="Helical" evidence="1">
    <location>
        <begin position="86"/>
        <end position="102"/>
    </location>
</feature>
<feature type="transmembrane region" description="Helical" evidence="1">
    <location>
        <begin position="339"/>
        <end position="356"/>
    </location>
</feature>
<feature type="transmembrane region" description="Helical" evidence="1">
    <location>
        <begin position="264"/>
        <end position="285"/>
    </location>
</feature>
<feature type="transmembrane region" description="Helical" evidence="1">
    <location>
        <begin position="108"/>
        <end position="129"/>
    </location>
</feature>
<feature type="transmembrane region" description="Helical" evidence="1">
    <location>
        <begin position="17"/>
        <end position="37"/>
    </location>
</feature>
<reference evidence="2 3" key="1">
    <citation type="journal article" date="2016" name="Nat. Commun.">
        <title>Thousands of microbial genomes shed light on interconnected biogeochemical processes in an aquifer system.</title>
        <authorList>
            <person name="Anantharaman K."/>
            <person name="Brown C.T."/>
            <person name="Hug L.A."/>
            <person name="Sharon I."/>
            <person name="Castelle C.J."/>
            <person name="Probst A.J."/>
            <person name="Thomas B.C."/>
            <person name="Singh A."/>
            <person name="Wilkins M.J."/>
            <person name="Karaoz U."/>
            <person name="Brodie E.L."/>
            <person name="Williams K.H."/>
            <person name="Hubbard S.S."/>
            <person name="Banfield J.F."/>
        </authorList>
    </citation>
    <scope>NUCLEOTIDE SEQUENCE [LARGE SCALE GENOMIC DNA]</scope>
</reference>
<feature type="transmembrane region" description="Helical" evidence="1">
    <location>
        <begin position="57"/>
        <end position="74"/>
    </location>
</feature>